<dbReference type="GO" id="GO:0031267">
    <property type="term" value="F:small GTPase binding"/>
    <property type="evidence" value="ECO:0007669"/>
    <property type="project" value="InterPro"/>
</dbReference>
<dbReference type="OrthoDB" id="361693at2759"/>
<evidence type="ECO:0000256" key="4">
    <source>
        <dbReference type="ARBA" id="ARBA00023242"/>
    </source>
</evidence>
<comment type="subcellular location">
    <subcellularLocation>
        <location evidence="1">Nucleus</location>
    </subcellularLocation>
</comment>
<dbReference type="InterPro" id="IPR016024">
    <property type="entry name" value="ARM-type_fold"/>
</dbReference>
<dbReference type="Proteomes" id="UP000050424">
    <property type="component" value="Unassembled WGS sequence"/>
</dbReference>
<dbReference type="Gene3D" id="1.25.10.10">
    <property type="entry name" value="Leucine-rich Repeat Variant"/>
    <property type="match status" value="1"/>
</dbReference>
<feature type="domain" description="Importin N-terminal" evidence="5">
    <location>
        <begin position="37"/>
        <end position="111"/>
    </location>
</feature>
<evidence type="ECO:0000256" key="1">
    <source>
        <dbReference type="ARBA" id="ARBA00004123"/>
    </source>
</evidence>
<dbReference type="PANTHER" id="PTHR10997">
    <property type="entry name" value="IMPORTIN-7, 8, 11"/>
    <property type="match status" value="1"/>
</dbReference>
<dbReference type="PROSITE" id="PS50166">
    <property type="entry name" value="IMPORTIN_B_NT"/>
    <property type="match status" value="1"/>
</dbReference>
<keyword evidence="7" id="KW-1185">Reference proteome</keyword>
<dbReference type="AlphaFoldDB" id="A0A0P7B950"/>
<evidence type="ECO:0000256" key="3">
    <source>
        <dbReference type="ARBA" id="ARBA00022448"/>
    </source>
</evidence>
<dbReference type="STRING" id="78410.A0A0P7B950"/>
<reference evidence="6 7" key="1">
    <citation type="submission" date="2015-09" db="EMBL/GenBank/DDBJ databases">
        <title>Draft genome of a European isolate of the apple canker pathogen Neonectria ditissima.</title>
        <authorList>
            <person name="Gomez-Cortecero A."/>
            <person name="Harrison R.J."/>
            <person name="Armitage A.D."/>
        </authorList>
    </citation>
    <scope>NUCLEOTIDE SEQUENCE [LARGE SCALE GENOMIC DNA]</scope>
    <source>
        <strain evidence="6 7">R09/05</strain>
    </source>
</reference>
<dbReference type="Pfam" id="PF25758">
    <property type="entry name" value="TPR_IPO11"/>
    <property type="match status" value="1"/>
</dbReference>
<dbReference type="PANTHER" id="PTHR10997:SF7">
    <property type="entry name" value="IMPORTIN-11"/>
    <property type="match status" value="1"/>
</dbReference>
<comment type="caution">
    <text evidence="6">The sequence shown here is derived from an EMBL/GenBank/DDBJ whole genome shotgun (WGS) entry which is preliminary data.</text>
</comment>
<dbReference type="EMBL" id="LKCW01000175">
    <property type="protein sequence ID" value="KPM37159.1"/>
    <property type="molecule type" value="Genomic_DNA"/>
</dbReference>
<organism evidence="6 7">
    <name type="scientific">Neonectria ditissima</name>
    <dbReference type="NCBI Taxonomy" id="78410"/>
    <lineage>
        <taxon>Eukaryota</taxon>
        <taxon>Fungi</taxon>
        <taxon>Dikarya</taxon>
        <taxon>Ascomycota</taxon>
        <taxon>Pezizomycotina</taxon>
        <taxon>Sordariomycetes</taxon>
        <taxon>Hypocreomycetidae</taxon>
        <taxon>Hypocreales</taxon>
        <taxon>Nectriaceae</taxon>
        <taxon>Neonectria</taxon>
    </lineage>
</organism>
<sequence>MSFAIEVPGDANPLSLQSLCHALQSATSSDFTQRQTAGQQLTSWESQSGYYSSLQAIYLDKSIPVDIRFLAVIQLKNGIDRYWRRFAQAKNGIKPDEKAIIRQRLFQGTIEEEESNLALHNALVVAKVIRIDYPVDWPDALGSLIELLRSSRNGSQKHFHGVLQILLRVVKELGTARLRTSQTDLQSVTPEIVHVLSDIYAEKSTAWVGFLSGGPGNSDEADIAMLNSLFSLKILRRLVILGYERPHGDKTVEQFWTMSQNQFGQLLNFVSHDSTVPAQYQDVVGKHLLQFAKLHIDMSEQHAASFAVLPNSLSLVGAYWDLVAKFAEVFDKSGGIRQGSGEAGTAKSKVEGPLLERLALKGLLLLRACVRIAFQPVQTFKYRTPETKAEQEQAREIIKTQLLKPDLVVQIVNSIITHLFVFRKADLDAWEEDPEEWEQQEQSEGSAYEWEVRPCAEKLFLDLLTNYKDLLIPPLLSYFQTAQSPQADIATKEAVYTAMGLAAAHVFKVFDFDAVLASTIVNDAQQQGGLCMVLRRRIAILVSQWAPVRLDDTSRPIVYQIFQHFLNPDDQNNDLVVRITAARQLRWIADELGFSVDAFLPFTSNVLTQLINLIQNVDVDETKLAILESIRIIVTRMDEQVSQFGDQLMAALPGVWENSGTEEYMIKQAVIAIFAALVMSMGANSQRYQHFMVPLLSEAARRGSDLHLHLIDESLELWNAILMQSSPPLAPDVTNLAELALPLLEYNVETASQALSAVESYVLLAPSSMLEDRLRRPVLLALSGALDSRSREHVRLATVCIEYLIRAAVEWGGSTGVSVIMQDMVEIGFMKKILENLHDSWEAHQTTGPNRKVSKLNTVTEGDYLAVLARLALAEPTLFAQMLTNFGSLDQVWGWLSAEWFSYLSSMDHIERQKLFLLGLTRLLELPSPMQDLVLGKLQEYFDMWTNVISELQDGVANGTDTLIWGPLEASEYDTPKIVAERENLTKDPVHTVHAFEFVKMRLQNLVAQVGGDAAFEEQWAVNVDKDLIARFQALASAVQR</sequence>
<protein>
    <recommendedName>
        <fullName evidence="5">Importin N-terminal domain-containing protein</fullName>
    </recommendedName>
</protein>
<dbReference type="SUPFAM" id="SSF48371">
    <property type="entry name" value="ARM repeat"/>
    <property type="match status" value="1"/>
</dbReference>
<keyword evidence="3" id="KW-0813">Transport</keyword>
<dbReference type="InterPro" id="IPR011989">
    <property type="entry name" value="ARM-like"/>
</dbReference>
<gene>
    <name evidence="6" type="ORF">AK830_g9401</name>
</gene>
<dbReference type="InterPro" id="IPR058669">
    <property type="entry name" value="TPR_IPO7/11-like"/>
</dbReference>
<dbReference type="InterPro" id="IPR001494">
    <property type="entry name" value="Importin-beta_N"/>
</dbReference>
<evidence type="ECO:0000256" key="2">
    <source>
        <dbReference type="ARBA" id="ARBA00007991"/>
    </source>
</evidence>
<dbReference type="Pfam" id="PF03810">
    <property type="entry name" value="IBN_N"/>
    <property type="match status" value="1"/>
</dbReference>
<evidence type="ECO:0000313" key="6">
    <source>
        <dbReference type="EMBL" id="KPM37159.1"/>
    </source>
</evidence>
<dbReference type="GO" id="GO:0005829">
    <property type="term" value="C:cytosol"/>
    <property type="evidence" value="ECO:0007669"/>
    <property type="project" value="TreeGrafter"/>
</dbReference>
<dbReference type="GO" id="GO:0005635">
    <property type="term" value="C:nuclear envelope"/>
    <property type="evidence" value="ECO:0007669"/>
    <property type="project" value="TreeGrafter"/>
</dbReference>
<evidence type="ECO:0000259" key="5">
    <source>
        <dbReference type="PROSITE" id="PS50166"/>
    </source>
</evidence>
<dbReference type="SMART" id="SM00913">
    <property type="entry name" value="IBN_N"/>
    <property type="match status" value="1"/>
</dbReference>
<dbReference type="GO" id="GO:0006606">
    <property type="term" value="P:protein import into nucleus"/>
    <property type="evidence" value="ECO:0007669"/>
    <property type="project" value="TreeGrafter"/>
</dbReference>
<keyword evidence="4" id="KW-0539">Nucleus</keyword>
<accession>A0A0P7B950</accession>
<dbReference type="FunFam" id="1.25.10.10:FF:000362">
    <property type="entry name" value="Importin 11, putative"/>
    <property type="match status" value="1"/>
</dbReference>
<evidence type="ECO:0000313" key="7">
    <source>
        <dbReference type="Proteomes" id="UP000050424"/>
    </source>
</evidence>
<name>A0A0P7B950_9HYPO</name>
<proteinExistence type="inferred from homology"/>
<comment type="similarity">
    <text evidence="2">Belongs to the importin beta family.</text>
</comment>